<dbReference type="EMBL" id="JAWDIE010000017">
    <property type="protein sequence ID" value="MEJ7138934.1"/>
    <property type="molecule type" value="Genomic_DNA"/>
</dbReference>
<keyword evidence="2" id="KW-1185">Reference proteome</keyword>
<accession>A0ACC6P523</accession>
<comment type="caution">
    <text evidence="1">The sequence shown here is derived from an EMBL/GenBank/DDBJ whole genome shotgun (WGS) entry which is preliminary data.</text>
</comment>
<evidence type="ECO:0000313" key="1">
    <source>
        <dbReference type="EMBL" id="MEJ7138934.1"/>
    </source>
</evidence>
<protein>
    <submittedName>
        <fullName evidence="1">Cytochrome o ubiquinol oxidase subunit IV</fullName>
    </submittedName>
</protein>
<name>A0ACC6P523_9BURK</name>
<proteinExistence type="predicted"/>
<sequence>MSSHSSHDEHSTATVKSYSTGFILSIILTVIPFALIMTGAMTRSTAVFTIAILAVVQILVQIYYFLHIDFTKRERWNLGALAFTAFIVGIVIVGSLWIMYHMNANMMYVVPVEK</sequence>
<evidence type="ECO:0000313" key="2">
    <source>
        <dbReference type="Proteomes" id="UP001364695"/>
    </source>
</evidence>
<organism evidence="1 2">
    <name type="scientific">Amphibiibacter pelophylacis</name>
    <dbReference type="NCBI Taxonomy" id="1799477"/>
    <lineage>
        <taxon>Bacteria</taxon>
        <taxon>Pseudomonadati</taxon>
        <taxon>Pseudomonadota</taxon>
        <taxon>Betaproteobacteria</taxon>
        <taxon>Burkholderiales</taxon>
        <taxon>Sphaerotilaceae</taxon>
        <taxon>Amphibiibacter</taxon>
    </lineage>
</organism>
<reference evidence="1" key="1">
    <citation type="submission" date="2023-10" db="EMBL/GenBank/DDBJ databases">
        <title>Amphibacter perezi, gen. nov., sp. nov. a novel taxa of the family Comamonadaceae, class Betaproteobacteria isolated from the skin microbiota of Pelophylax perezi from different populations.</title>
        <authorList>
            <person name="Costa S."/>
            <person name="Proenca D.N."/>
            <person name="Lopes I."/>
            <person name="Morais P.V."/>
        </authorList>
    </citation>
    <scope>NUCLEOTIDE SEQUENCE</scope>
    <source>
        <strain evidence="1">SL12-8</strain>
    </source>
</reference>
<gene>
    <name evidence="1" type="primary">cyoD</name>
    <name evidence="1" type="ORF">RV045_10920</name>
</gene>
<dbReference type="Proteomes" id="UP001364695">
    <property type="component" value="Unassembled WGS sequence"/>
</dbReference>